<proteinExistence type="predicted"/>
<dbReference type="EMBL" id="LR031576">
    <property type="protein sequence ID" value="VDD10142.1"/>
    <property type="molecule type" value="Genomic_DNA"/>
</dbReference>
<sequence>MILWHFLCKAVEYYCTPSQSFANYWRHLKAYIQCSNAFDLLQRKRYYNCILAQPKDLPMLKDISIDLFDPSLSFMASRGYKVLLSSPDGNTSLRQHSQEFWLLEKLIQGEGPSTQES</sequence>
<dbReference type="AlphaFoldDB" id="A0A3P6CP77"/>
<organism evidence="1">
    <name type="scientific">Brassica campestris</name>
    <name type="common">Field mustard</name>
    <dbReference type="NCBI Taxonomy" id="3711"/>
    <lineage>
        <taxon>Eukaryota</taxon>
        <taxon>Viridiplantae</taxon>
        <taxon>Streptophyta</taxon>
        <taxon>Embryophyta</taxon>
        <taxon>Tracheophyta</taxon>
        <taxon>Spermatophyta</taxon>
        <taxon>Magnoliopsida</taxon>
        <taxon>eudicotyledons</taxon>
        <taxon>Gunneridae</taxon>
        <taxon>Pentapetalae</taxon>
        <taxon>rosids</taxon>
        <taxon>malvids</taxon>
        <taxon>Brassicales</taxon>
        <taxon>Brassicaceae</taxon>
        <taxon>Brassiceae</taxon>
        <taxon>Brassica</taxon>
    </lineage>
</organism>
<gene>
    <name evidence="1" type="ORF">BRAA04T15811Z</name>
</gene>
<evidence type="ECO:0000313" key="1">
    <source>
        <dbReference type="EMBL" id="VDD10142.1"/>
    </source>
</evidence>
<protein>
    <submittedName>
        <fullName evidence="1">Uncharacterized protein</fullName>
    </submittedName>
</protein>
<accession>A0A3P6CP77</accession>
<name>A0A3P6CP77_BRACM</name>
<reference evidence="1" key="1">
    <citation type="submission" date="2018-11" db="EMBL/GenBank/DDBJ databases">
        <authorList>
            <consortium name="Genoscope - CEA"/>
            <person name="William W."/>
        </authorList>
    </citation>
    <scope>NUCLEOTIDE SEQUENCE</scope>
</reference>